<dbReference type="Pfam" id="PF06560">
    <property type="entry name" value="GPI"/>
    <property type="match status" value="1"/>
</dbReference>
<evidence type="ECO:0000259" key="7">
    <source>
        <dbReference type="Pfam" id="PF06560"/>
    </source>
</evidence>
<dbReference type="Gene3D" id="2.60.120.10">
    <property type="entry name" value="Jelly Rolls"/>
    <property type="match status" value="1"/>
</dbReference>
<accession>A0ABM6RUS7</accession>
<comment type="catalytic activity">
    <reaction evidence="6">
        <text>alpha-D-glucose 6-phosphate = beta-D-fructose 6-phosphate</text>
        <dbReference type="Rhea" id="RHEA:11816"/>
        <dbReference type="ChEBI" id="CHEBI:57634"/>
        <dbReference type="ChEBI" id="CHEBI:58225"/>
        <dbReference type="EC" id="5.3.1.9"/>
    </reaction>
</comment>
<evidence type="ECO:0000256" key="4">
    <source>
        <dbReference type="ARBA" id="ARBA00022432"/>
    </source>
</evidence>
<proteinExistence type="inferred from homology"/>
<protein>
    <recommendedName>
        <fullName evidence="3">glucose-6-phosphate isomerase</fullName>
        <ecNumber evidence="3">5.3.1.9</ecNumber>
    </recommendedName>
</protein>
<dbReference type="EMBL" id="CP019454">
    <property type="protein sequence ID" value="AUW95113.1"/>
    <property type="molecule type" value="Genomic_DNA"/>
</dbReference>
<keyword evidence="9" id="KW-1185">Reference proteome</keyword>
<dbReference type="InterPro" id="IPR010551">
    <property type="entry name" value="G6P_isomerase_prok"/>
</dbReference>
<reference evidence="8 9" key="1">
    <citation type="journal article" date="2019" name="Sci. Rep.">
        <title>Sulfobacillus thermotolerans: new insights into resistance and metabolic capacities of acidophilic chemolithotrophs.</title>
        <authorList>
            <person name="Panyushkina A.E."/>
            <person name="Babenko V.V."/>
            <person name="Nikitina A.S."/>
            <person name="Selezneva O.V."/>
            <person name="Tsaplina I.A."/>
            <person name="Letarova M.A."/>
            <person name="Kostryukova E.S."/>
            <person name="Letarov A.V."/>
        </authorList>
    </citation>
    <scope>NUCLEOTIDE SEQUENCE [LARGE SCALE GENOMIC DNA]</scope>
    <source>
        <strain evidence="8 9">Kr1</strain>
    </source>
</reference>
<dbReference type="CDD" id="cd02218">
    <property type="entry name" value="cupin_PGI"/>
    <property type="match status" value="1"/>
</dbReference>
<dbReference type="EC" id="5.3.1.9" evidence="3"/>
<keyword evidence="4" id="KW-0312">Gluconeogenesis</keyword>
<dbReference type="InterPro" id="IPR011051">
    <property type="entry name" value="RmlC_Cupin_sf"/>
</dbReference>
<comment type="pathway">
    <text evidence="1">Carbohydrate degradation; glycolysis; D-glyceraldehyde 3-phosphate and glycerone phosphate from D-glucose: step 2/4.</text>
</comment>
<organism evidence="8 9">
    <name type="scientific">Sulfobacillus thermotolerans</name>
    <dbReference type="NCBI Taxonomy" id="338644"/>
    <lineage>
        <taxon>Bacteria</taxon>
        <taxon>Bacillati</taxon>
        <taxon>Bacillota</taxon>
        <taxon>Clostridia</taxon>
        <taxon>Eubacteriales</taxon>
        <taxon>Clostridiales Family XVII. Incertae Sedis</taxon>
        <taxon>Sulfobacillus</taxon>
    </lineage>
</organism>
<evidence type="ECO:0000256" key="1">
    <source>
        <dbReference type="ARBA" id="ARBA00004926"/>
    </source>
</evidence>
<evidence type="ECO:0000256" key="3">
    <source>
        <dbReference type="ARBA" id="ARBA00011952"/>
    </source>
</evidence>
<evidence type="ECO:0000313" key="8">
    <source>
        <dbReference type="EMBL" id="AUW95113.1"/>
    </source>
</evidence>
<evidence type="ECO:0000256" key="5">
    <source>
        <dbReference type="ARBA" id="ARBA00023152"/>
    </source>
</evidence>
<sequence>MFDLTTHLGVPLSWTGHQENPVYPLIDGAIDHHVARSLEELRPFLEDPDASGPPYVYHVYEGIHLKSEETRYRAQGISVDLTIIWPGVLRDEWTKTAGHKHSAADNDEWRAEVIQVINGQGLFVLQSGNRDRIDDLVVISAEAGDWVVIPPGFGHVSVNVGEDVLAIVCAHAQDIYLEYEEMARHRGAGVWIGPEGMRENPSYLRIPPVKRLAARDVMARPSQQPLYRMVGMNASQFEFLQDPRRPVPWR</sequence>
<feature type="domain" description="Glucose-6-phosphate isomerase prokaryote" evidence="7">
    <location>
        <begin position="55"/>
        <end position="196"/>
    </location>
</feature>
<dbReference type="Proteomes" id="UP000325292">
    <property type="component" value="Chromosome"/>
</dbReference>
<dbReference type="SUPFAM" id="SSF51182">
    <property type="entry name" value="RmlC-like cupins"/>
    <property type="match status" value="1"/>
</dbReference>
<comment type="similarity">
    <text evidence="2">Belongs to the archaeal-type GPI family.</text>
</comment>
<evidence type="ECO:0000313" key="9">
    <source>
        <dbReference type="Proteomes" id="UP000325292"/>
    </source>
</evidence>
<dbReference type="InterPro" id="IPR014710">
    <property type="entry name" value="RmlC-like_jellyroll"/>
</dbReference>
<evidence type="ECO:0000256" key="2">
    <source>
        <dbReference type="ARBA" id="ARBA00006542"/>
    </source>
</evidence>
<gene>
    <name evidence="8" type="ORF">BXT84_15090</name>
</gene>
<evidence type="ECO:0000256" key="6">
    <source>
        <dbReference type="ARBA" id="ARBA00029321"/>
    </source>
</evidence>
<name>A0ABM6RUS7_9FIRM</name>
<keyword evidence="5" id="KW-0324">Glycolysis</keyword>